<keyword evidence="1" id="KW-0472">Membrane</keyword>
<feature type="transmembrane region" description="Helical" evidence="1">
    <location>
        <begin position="20"/>
        <end position="45"/>
    </location>
</feature>
<reference evidence="2 3" key="1">
    <citation type="submission" date="2014-10" db="EMBL/GenBank/DDBJ databases">
        <title>Draft genome sequence of Actinoplanes utahensis NRRL 12052.</title>
        <authorList>
            <person name="Velasco-Bucheli B."/>
            <person name="del Cerro C."/>
            <person name="Hormigo D."/>
            <person name="Garcia J.L."/>
            <person name="Acebal C."/>
            <person name="Arroyo M."/>
            <person name="de la Mata I."/>
        </authorList>
    </citation>
    <scope>NUCLEOTIDE SEQUENCE [LARGE SCALE GENOMIC DNA]</scope>
    <source>
        <strain evidence="2 3">NRRL 12052</strain>
    </source>
</reference>
<gene>
    <name evidence="2" type="ORF">MB27_27530</name>
</gene>
<keyword evidence="1" id="KW-1133">Transmembrane helix</keyword>
<proteinExistence type="predicted"/>
<organism evidence="2 3">
    <name type="scientific">Actinoplanes utahensis</name>
    <dbReference type="NCBI Taxonomy" id="1869"/>
    <lineage>
        <taxon>Bacteria</taxon>
        <taxon>Bacillati</taxon>
        <taxon>Actinomycetota</taxon>
        <taxon>Actinomycetes</taxon>
        <taxon>Micromonosporales</taxon>
        <taxon>Micromonosporaceae</taxon>
        <taxon>Actinoplanes</taxon>
    </lineage>
</organism>
<evidence type="ECO:0000256" key="1">
    <source>
        <dbReference type="SAM" id="Phobius"/>
    </source>
</evidence>
<evidence type="ECO:0000313" key="3">
    <source>
        <dbReference type="Proteomes" id="UP000054537"/>
    </source>
</evidence>
<protein>
    <submittedName>
        <fullName evidence="2">Uncharacterized protein</fullName>
    </submittedName>
</protein>
<dbReference type="AlphaFoldDB" id="A0A0A6UK06"/>
<name>A0A0A6UK06_ACTUT</name>
<sequence length="88" mass="9466">MGDEYTASIVIWPGALWPVALVVMYTAMFGHFVGVCLVVAGVARLADPAARADRRAWRWLPAGTLLAAVIVVLAFSPPGESVRSWILD</sequence>
<comment type="caution">
    <text evidence="2">The sequence shown here is derived from an EMBL/GenBank/DDBJ whole genome shotgun (WGS) entry which is preliminary data.</text>
</comment>
<evidence type="ECO:0000313" key="2">
    <source>
        <dbReference type="EMBL" id="KHD74649.1"/>
    </source>
</evidence>
<feature type="transmembrane region" description="Helical" evidence="1">
    <location>
        <begin position="57"/>
        <end position="75"/>
    </location>
</feature>
<dbReference type="RefSeq" id="WP_043529059.1">
    <property type="nucleotide sequence ID" value="NZ_BAABKU010000010.1"/>
</dbReference>
<keyword evidence="1" id="KW-0812">Transmembrane</keyword>
<dbReference type="Proteomes" id="UP000054537">
    <property type="component" value="Unassembled WGS sequence"/>
</dbReference>
<dbReference type="EMBL" id="JRTT01000039">
    <property type="protein sequence ID" value="KHD74649.1"/>
    <property type="molecule type" value="Genomic_DNA"/>
</dbReference>
<keyword evidence="3" id="KW-1185">Reference proteome</keyword>
<accession>A0A0A6UK06</accession>